<feature type="domain" description="Multidrug resistance protein MdtA-like barrel-sandwich hybrid" evidence="4">
    <location>
        <begin position="64"/>
        <end position="196"/>
    </location>
</feature>
<evidence type="ECO:0000259" key="4">
    <source>
        <dbReference type="Pfam" id="PF25917"/>
    </source>
</evidence>
<dbReference type="Gene3D" id="2.40.50.100">
    <property type="match status" value="1"/>
</dbReference>
<dbReference type="Proteomes" id="UP001148313">
    <property type="component" value="Unassembled WGS sequence"/>
</dbReference>
<feature type="domain" description="Multidrug resistance protein MdtA-like alpha-helical hairpin" evidence="3">
    <location>
        <begin position="99"/>
        <end position="165"/>
    </location>
</feature>
<protein>
    <submittedName>
        <fullName evidence="5">Efflux RND transporter periplasmic adaptor subunit</fullName>
    </submittedName>
</protein>
<dbReference type="EMBL" id="JAPJZH010000004">
    <property type="protein sequence ID" value="MDA4845527.1"/>
    <property type="molecule type" value="Genomic_DNA"/>
</dbReference>
<dbReference type="InterPro" id="IPR058625">
    <property type="entry name" value="MdtA-like_BSH"/>
</dbReference>
<dbReference type="Gene3D" id="2.40.420.20">
    <property type="match status" value="1"/>
</dbReference>
<dbReference type="Gene3D" id="2.40.30.170">
    <property type="match status" value="1"/>
</dbReference>
<dbReference type="Gene3D" id="1.10.287.470">
    <property type="entry name" value="Helix hairpin bin"/>
    <property type="match status" value="1"/>
</dbReference>
<dbReference type="Pfam" id="PF25917">
    <property type="entry name" value="BSH_RND"/>
    <property type="match status" value="1"/>
</dbReference>
<evidence type="ECO:0000256" key="1">
    <source>
        <dbReference type="ARBA" id="ARBA00009477"/>
    </source>
</evidence>
<keyword evidence="6" id="KW-1185">Reference proteome</keyword>
<dbReference type="Pfam" id="PF25876">
    <property type="entry name" value="HH_MFP_RND"/>
    <property type="match status" value="1"/>
</dbReference>
<dbReference type="InterPro" id="IPR058624">
    <property type="entry name" value="MdtA-like_HH"/>
</dbReference>
<name>A0ABT4VN36_9HYPH</name>
<evidence type="ECO:0000256" key="2">
    <source>
        <dbReference type="SAM" id="Coils"/>
    </source>
</evidence>
<organism evidence="5 6">
    <name type="scientific">Hoeflea poritis</name>
    <dbReference type="NCBI Taxonomy" id="2993659"/>
    <lineage>
        <taxon>Bacteria</taxon>
        <taxon>Pseudomonadati</taxon>
        <taxon>Pseudomonadota</taxon>
        <taxon>Alphaproteobacteria</taxon>
        <taxon>Hyphomicrobiales</taxon>
        <taxon>Rhizobiaceae</taxon>
        <taxon>Hoeflea</taxon>
    </lineage>
</organism>
<dbReference type="RefSeq" id="WP_271089154.1">
    <property type="nucleotide sequence ID" value="NZ_JAPJZH010000004.1"/>
</dbReference>
<dbReference type="SUPFAM" id="SSF111369">
    <property type="entry name" value="HlyD-like secretion proteins"/>
    <property type="match status" value="1"/>
</dbReference>
<feature type="coiled-coil region" evidence="2">
    <location>
        <begin position="99"/>
        <end position="164"/>
    </location>
</feature>
<dbReference type="NCBIfam" id="TIGR01730">
    <property type="entry name" value="RND_mfp"/>
    <property type="match status" value="1"/>
</dbReference>
<comment type="similarity">
    <text evidence="1">Belongs to the membrane fusion protein (MFP) (TC 8.A.1) family.</text>
</comment>
<accession>A0ABT4VN36</accession>
<evidence type="ECO:0000313" key="6">
    <source>
        <dbReference type="Proteomes" id="UP001148313"/>
    </source>
</evidence>
<dbReference type="InterPro" id="IPR006143">
    <property type="entry name" value="RND_pump_MFP"/>
</dbReference>
<proteinExistence type="inferred from homology"/>
<evidence type="ECO:0000313" key="5">
    <source>
        <dbReference type="EMBL" id="MDA4845527.1"/>
    </source>
</evidence>
<reference evidence="5" key="1">
    <citation type="submission" date="2022-11" db="EMBL/GenBank/DDBJ databases">
        <title>Hoeflea poritis sp. nov., isolated from scleractinian coral Porites lutea.</title>
        <authorList>
            <person name="Zhang G."/>
            <person name="Wei Q."/>
            <person name="Cai L."/>
        </authorList>
    </citation>
    <scope>NUCLEOTIDE SEQUENCE</scope>
    <source>
        <strain evidence="5">E7-10</strain>
    </source>
</reference>
<evidence type="ECO:0000259" key="3">
    <source>
        <dbReference type="Pfam" id="PF25876"/>
    </source>
</evidence>
<dbReference type="PANTHER" id="PTHR30469">
    <property type="entry name" value="MULTIDRUG RESISTANCE PROTEIN MDTA"/>
    <property type="match status" value="1"/>
</dbReference>
<keyword evidence="2" id="KW-0175">Coiled coil</keyword>
<sequence length="371" mass="39696">MRKFLMPGLLLVALAGCGEDDSRTGAIEPVVRGLKTCLVEDVEETTVRHYPSVLQPSSTTTLSFEVTGRLMQVDLNVGQSVSAGDVIAEIDPTSLELQVDNAKAALQQAESTARNAEEDFKRKSQLVERGVITKAEADQSQTNMETSQAQVVQARKQLETAEENLGKSVLKAPFDGIVSSVDVESFTNVTAGSPVATIYADDRFESSFTVSFDIVNQIAVGKQAVIRLADDPSIVLRGHVSELGSRADSVSAFPVVVTLDETNALLKAGMAVEITLEFAVPRGAGYTLPLTVMPLQGNFEVPDDPQEPGGLELFVYDEASGTVKLREVLVGGLRDNQLIVVDGLQPGERVACAGVSFLRDGMEVKPLADEE</sequence>
<dbReference type="PROSITE" id="PS51257">
    <property type="entry name" value="PROKAR_LIPOPROTEIN"/>
    <property type="match status" value="1"/>
</dbReference>
<gene>
    <name evidence="5" type="ORF">OOZ53_09225</name>
</gene>
<comment type="caution">
    <text evidence="5">The sequence shown here is derived from an EMBL/GenBank/DDBJ whole genome shotgun (WGS) entry which is preliminary data.</text>
</comment>